<keyword evidence="2" id="KW-1185">Reference proteome</keyword>
<sequence>MLRAADDVVRRVALPLEQQVGLADGVGLGVDLLPVEMRGDLLAVLAGKLLKRLLGDRQHATRTTGGVVEEVGAGFDLVGDRQEEQLRHELHGVARRPVFAGFFVVLFVEASDQLLEHRPHAVVVEARVPDRSVAAEHRVGAEVDVRRKQPFDQRAERVGLGEPRDLVAEFEVLEDVLHVRREAVEVGLEIGLELLLAGAGLEVAQREPGRVVEGLAGRLAQRLVLIGDRRPVERGLHVEHRLLGGFEDGVEPAKHRHRQDDVAVLAADVEVPQNVVGNAPDEVGNPVELLRFH</sequence>
<dbReference type="AlphaFoldDB" id="A0A011MT42"/>
<dbReference type="Proteomes" id="UP000020218">
    <property type="component" value="Unassembled WGS sequence"/>
</dbReference>
<dbReference type="EMBL" id="JFAX01000019">
    <property type="protein sequence ID" value="EXI65746.1"/>
    <property type="molecule type" value="Genomic_DNA"/>
</dbReference>
<evidence type="ECO:0000313" key="1">
    <source>
        <dbReference type="EMBL" id="EXI65746.1"/>
    </source>
</evidence>
<evidence type="ECO:0000313" key="2">
    <source>
        <dbReference type="Proteomes" id="UP000020218"/>
    </source>
</evidence>
<protein>
    <submittedName>
        <fullName evidence="1">Uncharacterized protein</fullName>
    </submittedName>
</protein>
<dbReference type="PATRIC" id="fig|1454001.3.peg.3003"/>
<organism evidence="1 2">
    <name type="scientific">Candidatus Accumulibacter adjunctus</name>
    <dbReference type="NCBI Taxonomy" id="1454001"/>
    <lineage>
        <taxon>Bacteria</taxon>
        <taxon>Pseudomonadati</taxon>
        <taxon>Pseudomonadota</taxon>
        <taxon>Betaproteobacteria</taxon>
        <taxon>Candidatus Accumulibacter</taxon>
    </lineage>
</organism>
<gene>
    <name evidence="1" type="ORF">AW08_02958</name>
</gene>
<accession>A0A011MT42</accession>
<reference evidence="1" key="1">
    <citation type="submission" date="2014-02" db="EMBL/GenBank/DDBJ databases">
        <title>Expanding our view of genomic diversity in Candidatus Accumulibacter clades.</title>
        <authorList>
            <person name="Skennerton C.T."/>
            <person name="Barr J.J."/>
            <person name="Slater F.R."/>
            <person name="Bond P.L."/>
            <person name="Tyson G.W."/>
        </authorList>
    </citation>
    <scope>NUCLEOTIDE SEQUENCE [LARGE SCALE GENOMIC DNA]</scope>
</reference>
<comment type="caution">
    <text evidence="1">The sequence shown here is derived from an EMBL/GenBank/DDBJ whole genome shotgun (WGS) entry which is preliminary data.</text>
</comment>
<proteinExistence type="predicted"/>
<name>A0A011MT42_9PROT</name>